<dbReference type="KEGG" id="bsd:BLASA_1060"/>
<dbReference type="Pfam" id="PF02518">
    <property type="entry name" value="HATPase_c"/>
    <property type="match status" value="1"/>
</dbReference>
<dbReference type="InterPro" id="IPR036890">
    <property type="entry name" value="HATPase_C_sf"/>
</dbReference>
<reference evidence="12 13" key="1">
    <citation type="journal article" date="2012" name="J. Bacteriol.">
        <title>Genome Sequence of Blastococcus saxobsidens DD2, a Stone-Inhabiting Bacterium.</title>
        <authorList>
            <person name="Chouaia B."/>
            <person name="Crotti E."/>
            <person name="Brusetti L."/>
            <person name="Daffonchio D."/>
            <person name="Essoussi I."/>
            <person name="Nouioui I."/>
            <person name="Sbissi I."/>
            <person name="Ghodhbane-Gtari F."/>
            <person name="Gtari M."/>
            <person name="Vacherie B."/>
            <person name="Barbe V."/>
            <person name="Medigue C."/>
            <person name="Gury J."/>
            <person name="Pujic P."/>
            <person name="Normand P."/>
        </authorList>
    </citation>
    <scope>NUCLEOTIDE SEQUENCE [LARGE SCALE GENOMIC DNA]</scope>
    <source>
        <strain evidence="12 13">DD2</strain>
    </source>
</reference>
<dbReference type="PANTHER" id="PTHR24421:SF10">
    <property type="entry name" value="NITRATE_NITRITE SENSOR PROTEIN NARQ"/>
    <property type="match status" value="1"/>
</dbReference>
<evidence type="ECO:0000256" key="3">
    <source>
        <dbReference type="ARBA" id="ARBA00022553"/>
    </source>
</evidence>
<dbReference type="PANTHER" id="PTHR24421">
    <property type="entry name" value="NITRATE/NITRITE SENSOR PROTEIN NARX-RELATED"/>
    <property type="match status" value="1"/>
</dbReference>
<evidence type="ECO:0000256" key="5">
    <source>
        <dbReference type="ARBA" id="ARBA00022741"/>
    </source>
</evidence>
<keyword evidence="7" id="KW-0067">ATP-binding</keyword>
<keyword evidence="9" id="KW-0812">Transmembrane</keyword>
<dbReference type="GO" id="GO:0000155">
    <property type="term" value="F:phosphorelay sensor kinase activity"/>
    <property type="evidence" value="ECO:0007669"/>
    <property type="project" value="InterPro"/>
</dbReference>
<evidence type="ECO:0000259" key="10">
    <source>
        <dbReference type="Pfam" id="PF02518"/>
    </source>
</evidence>
<evidence type="ECO:0000256" key="8">
    <source>
        <dbReference type="ARBA" id="ARBA00023012"/>
    </source>
</evidence>
<proteinExistence type="predicted"/>
<keyword evidence="5" id="KW-0547">Nucleotide-binding</keyword>
<keyword evidence="3" id="KW-0597">Phosphoprotein</keyword>
<reference evidence="13" key="2">
    <citation type="submission" date="2012-02" db="EMBL/GenBank/DDBJ databases">
        <title>Complete genome sequence of Blastococcus saxobsidens strain DD2.</title>
        <authorList>
            <person name="Genoscope."/>
        </authorList>
    </citation>
    <scope>NUCLEOTIDE SEQUENCE [LARGE SCALE GENOMIC DNA]</scope>
    <source>
        <strain evidence="13">DD2</strain>
    </source>
</reference>
<dbReference type="RefSeq" id="WP_014374910.1">
    <property type="nucleotide sequence ID" value="NC_016943.1"/>
</dbReference>
<evidence type="ECO:0000256" key="4">
    <source>
        <dbReference type="ARBA" id="ARBA00022679"/>
    </source>
</evidence>
<comment type="catalytic activity">
    <reaction evidence="1">
        <text>ATP + protein L-histidine = ADP + protein N-phospho-L-histidine.</text>
        <dbReference type="EC" id="2.7.13.3"/>
    </reaction>
</comment>
<gene>
    <name evidence="12" type="ordered locus">BLASA_1060</name>
</gene>
<evidence type="ECO:0000256" key="1">
    <source>
        <dbReference type="ARBA" id="ARBA00000085"/>
    </source>
</evidence>
<dbReference type="Gene3D" id="1.20.5.1930">
    <property type="match status" value="1"/>
</dbReference>
<dbReference type="InterPro" id="IPR050482">
    <property type="entry name" value="Sensor_HK_TwoCompSys"/>
</dbReference>
<keyword evidence="13" id="KW-1185">Reference proteome</keyword>
<organism evidence="12 13">
    <name type="scientific">Blastococcus saxobsidens (strain DD2)</name>
    <dbReference type="NCBI Taxonomy" id="1146883"/>
    <lineage>
        <taxon>Bacteria</taxon>
        <taxon>Bacillati</taxon>
        <taxon>Actinomycetota</taxon>
        <taxon>Actinomycetes</taxon>
        <taxon>Geodermatophilales</taxon>
        <taxon>Geodermatophilaceae</taxon>
        <taxon>Blastococcus</taxon>
    </lineage>
</organism>
<evidence type="ECO:0000256" key="9">
    <source>
        <dbReference type="SAM" id="Phobius"/>
    </source>
</evidence>
<dbReference type="HOGENOM" id="CLU_000445_20_1_11"/>
<feature type="transmembrane region" description="Helical" evidence="9">
    <location>
        <begin position="77"/>
        <end position="94"/>
    </location>
</feature>
<dbReference type="GO" id="GO:0016020">
    <property type="term" value="C:membrane"/>
    <property type="evidence" value="ECO:0007669"/>
    <property type="project" value="InterPro"/>
</dbReference>
<feature type="domain" description="Histidine kinase/HSP90-like ATPase" evidence="10">
    <location>
        <begin position="291"/>
        <end position="377"/>
    </location>
</feature>
<name>H6RVC9_BLASD</name>
<dbReference type="SUPFAM" id="SSF55874">
    <property type="entry name" value="ATPase domain of HSP90 chaperone/DNA topoisomerase II/histidine kinase"/>
    <property type="match status" value="1"/>
</dbReference>
<dbReference type="eggNOG" id="COG4585">
    <property type="taxonomic scope" value="Bacteria"/>
</dbReference>
<evidence type="ECO:0000256" key="2">
    <source>
        <dbReference type="ARBA" id="ARBA00012438"/>
    </source>
</evidence>
<sequence length="383" mass="40601">MYWPRSARAADAVVVAVLAVWGQASVWVTDVPAVAADRPVHALLAFVATAPLFVRRYRPLLALLLVFGAGWLHDQLGGTSGLLWFGLCLALYALGAHADRWPAIAGSVVVAVGILTYDVPRLLAGDPLDEVLPAWFILAGLVGLGRWMRHRHRETRQLQARASLTDQEMAEQAARAVSDERARIARELHDLVAHSMGVIVIQSQAGQRAMGDRPDLARSALSSIETAGRQGMAEMRRLLGLLTGGDDGTVAPQPSLQDLGDLVDRVRRAGTPVELTVTGDLAALPAGIDLAAYRIVQEALTNVLKHARPATAQVVIRAVGGVVDVEVCDDGHEDAGEPATGTGHGLVGMRERAALYGGSVQAGRLPDGGYRVRARLAVDGTPA</sequence>
<evidence type="ECO:0000259" key="11">
    <source>
        <dbReference type="Pfam" id="PF07730"/>
    </source>
</evidence>
<evidence type="ECO:0000256" key="6">
    <source>
        <dbReference type="ARBA" id="ARBA00022777"/>
    </source>
</evidence>
<dbReference type="CDD" id="cd16917">
    <property type="entry name" value="HATPase_UhpB-NarQ-NarX-like"/>
    <property type="match status" value="1"/>
</dbReference>
<dbReference type="GO" id="GO:0005524">
    <property type="term" value="F:ATP binding"/>
    <property type="evidence" value="ECO:0007669"/>
    <property type="project" value="UniProtKB-KW"/>
</dbReference>
<feature type="domain" description="Signal transduction histidine kinase subgroup 3 dimerisation and phosphoacceptor" evidence="11">
    <location>
        <begin position="180"/>
        <end position="243"/>
    </location>
</feature>
<feature type="transmembrane region" description="Helical" evidence="9">
    <location>
        <begin position="101"/>
        <end position="119"/>
    </location>
</feature>
<evidence type="ECO:0000313" key="13">
    <source>
        <dbReference type="Proteomes" id="UP000007517"/>
    </source>
</evidence>
<dbReference type="Proteomes" id="UP000007517">
    <property type="component" value="Chromosome"/>
</dbReference>
<evidence type="ECO:0000256" key="7">
    <source>
        <dbReference type="ARBA" id="ARBA00022840"/>
    </source>
</evidence>
<keyword evidence="8" id="KW-0902">Two-component regulatory system</keyword>
<keyword evidence="9" id="KW-1133">Transmembrane helix</keyword>
<feature type="transmembrane region" description="Helical" evidence="9">
    <location>
        <begin position="131"/>
        <end position="148"/>
    </location>
</feature>
<dbReference type="EC" id="2.7.13.3" evidence="2"/>
<evidence type="ECO:0000313" key="12">
    <source>
        <dbReference type="EMBL" id="CCG02006.1"/>
    </source>
</evidence>
<dbReference type="InterPro" id="IPR003594">
    <property type="entry name" value="HATPase_dom"/>
</dbReference>
<dbReference type="EMBL" id="FO117623">
    <property type="protein sequence ID" value="CCG02006.1"/>
    <property type="molecule type" value="Genomic_DNA"/>
</dbReference>
<dbReference type="AlphaFoldDB" id="H6RVC9"/>
<feature type="transmembrane region" description="Helical" evidence="9">
    <location>
        <begin position="12"/>
        <end position="28"/>
    </location>
</feature>
<dbReference type="InterPro" id="IPR011712">
    <property type="entry name" value="Sig_transdc_His_kin_sub3_dim/P"/>
</dbReference>
<accession>H6RVC9</accession>
<dbReference type="GO" id="GO:0046983">
    <property type="term" value="F:protein dimerization activity"/>
    <property type="evidence" value="ECO:0007669"/>
    <property type="project" value="InterPro"/>
</dbReference>
<keyword evidence="6 12" id="KW-0418">Kinase</keyword>
<dbReference type="Pfam" id="PF07730">
    <property type="entry name" value="HisKA_3"/>
    <property type="match status" value="1"/>
</dbReference>
<keyword evidence="4" id="KW-0808">Transferase</keyword>
<dbReference type="Gene3D" id="3.30.565.10">
    <property type="entry name" value="Histidine kinase-like ATPase, C-terminal domain"/>
    <property type="match status" value="1"/>
</dbReference>
<dbReference type="STRING" id="1146883.BLASA_1060"/>
<keyword evidence="9" id="KW-0472">Membrane</keyword>
<protein>
    <recommendedName>
        <fullName evidence="2">histidine kinase</fullName>
        <ecNumber evidence="2">2.7.13.3</ecNumber>
    </recommendedName>
</protein>